<dbReference type="SUPFAM" id="SSF52317">
    <property type="entry name" value="Class I glutamine amidotransferase-like"/>
    <property type="match status" value="1"/>
</dbReference>
<dbReference type="GO" id="GO:0043565">
    <property type="term" value="F:sequence-specific DNA binding"/>
    <property type="evidence" value="ECO:0007669"/>
    <property type="project" value="InterPro"/>
</dbReference>
<protein>
    <submittedName>
        <fullName evidence="5">Helix-turn-helix domain-containing protein</fullName>
    </submittedName>
</protein>
<organism evidence="5 6">
    <name type="scientific">Actinomadura rayongensis</name>
    <dbReference type="NCBI Taxonomy" id="1429076"/>
    <lineage>
        <taxon>Bacteria</taxon>
        <taxon>Bacillati</taxon>
        <taxon>Actinomycetota</taxon>
        <taxon>Actinomycetes</taxon>
        <taxon>Streptosporangiales</taxon>
        <taxon>Thermomonosporaceae</taxon>
        <taxon>Actinomadura</taxon>
    </lineage>
</organism>
<keyword evidence="1" id="KW-0805">Transcription regulation</keyword>
<dbReference type="EMBL" id="WUTW01000001">
    <property type="protein sequence ID" value="MXQ62555.1"/>
    <property type="molecule type" value="Genomic_DNA"/>
</dbReference>
<feature type="domain" description="HTH araC/xylS-type" evidence="4">
    <location>
        <begin position="209"/>
        <end position="307"/>
    </location>
</feature>
<dbReference type="Pfam" id="PF12833">
    <property type="entry name" value="HTH_18"/>
    <property type="match status" value="1"/>
</dbReference>
<evidence type="ECO:0000256" key="2">
    <source>
        <dbReference type="ARBA" id="ARBA00023125"/>
    </source>
</evidence>
<dbReference type="CDD" id="cd03137">
    <property type="entry name" value="GATase1_AraC_1"/>
    <property type="match status" value="1"/>
</dbReference>
<dbReference type="SUPFAM" id="SSF46689">
    <property type="entry name" value="Homeodomain-like"/>
    <property type="match status" value="2"/>
</dbReference>
<evidence type="ECO:0000256" key="3">
    <source>
        <dbReference type="ARBA" id="ARBA00023163"/>
    </source>
</evidence>
<gene>
    <name evidence="5" type="ORF">GQ466_00725</name>
</gene>
<dbReference type="InterPro" id="IPR018062">
    <property type="entry name" value="HTH_AraC-typ_CS"/>
</dbReference>
<dbReference type="AlphaFoldDB" id="A0A6I4W256"/>
<sequence>MHRVGVLIVPPVVPFDVAIPAQVLGEATRDGRPLYEVLHCTAVPGPVATSVGYRLDIPHGLDILDTADTIIVPGTRQRGPLDPSITAALQRAASSGRRLVSICTGAFVLAAAGLLDGRPATTYWRRADEFASLYPSVRLDPSVLFVDDGDILTSAGLAAGIDLCLHLLRGDHGAAVANESARRVVVAPVRSGGQAQFIPSAPVTGRTLADVQAWALTHLADPLTIADLAAHACVSERTLTRRFRTETGQSPLQWLLARRVDRARELLETTDLPIEEIARTSGLGSGDSLRARFARHLGITPTAYRATFTHRTGTAPAGYLAERRTRASGMIVGGDQGTGRA</sequence>
<reference evidence="5 6" key="1">
    <citation type="submission" date="2019-12" db="EMBL/GenBank/DDBJ databases">
        <title>Nocardia macrotermitis sp. nov. and Nocardia aurantia sp. nov., isolated from the gut of the fungus growing-termite Macrotermes natalensis.</title>
        <authorList>
            <person name="Christine B."/>
            <person name="Rene B."/>
        </authorList>
    </citation>
    <scope>NUCLEOTIDE SEQUENCE [LARGE SCALE GENOMIC DNA]</scope>
    <source>
        <strain evidence="5 6">DSM 102126</strain>
    </source>
</reference>
<dbReference type="SMART" id="SM00342">
    <property type="entry name" value="HTH_ARAC"/>
    <property type="match status" value="1"/>
</dbReference>
<dbReference type="InterPro" id="IPR002818">
    <property type="entry name" value="DJ-1/PfpI"/>
</dbReference>
<dbReference type="InterPro" id="IPR009057">
    <property type="entry name" value="Homeodomain-like_sf"/>
</dbReference>
<dbReference type="InterPro" id="IPR018060">
    <property type="entry name" value="HTH_AraC"/>
</dbReference>
<dbReference type="Proteomes" id="UP000431901">
    <property type="component" value="Unassembled WGS sequence"/>
</dbReference>
<dbReference type="PANTHER" id="PTHR43130">
    <property type="entry name" value="ARAC-FAMILY TRANSCRIPTIONAL REGULATOR"/>
    <property type="match status" value="1"/>
</dbReference>
<dbReference type="Pfam" id="PF01965">
    <property type="entry name" value="DJ-1_PfpI"/>
    <property type="match status" value="1"/>
</dbReference>
<accession>A0A6I4W256</accession>
<dbReference type="Gene3D" id="1.10.10.60">
    <property type="entry name" value="Homeodomain-like"/>
    <property type="match status" value="1"/>
</dbReference>
<dbReference type="GO" id="GO:0003700">
    <property type="term" value="F:DNA-binding transcription factor activity"/>
    <property type="evidence" value="ECO:0007669"/>
    <property type="project" value="InterPro"/>
</dbReference>
<dbReference type="Gene3D" id="3.40.50.880">
    <property type="match status" value="1"/>
</dbReference>
<keyword evidence="6" id="KW-1185">Reference proteome</keyword>
<evidence type="ECO:0000256" key="1">
    <source>
        <dbReference type="ARBA" id="ARBA00023015"/>
    </source>
</evidence>
<dbReference type="OrthoDB" id="4110300at2"/>
<keyword evidence="2" id="KW-0238">DNA-binding</keyword>
<dbReference type="InterPro" id="IPR029062">
    <property type="entry name" value="Class_I_gatase-like"/>
</dbReference>
<comment type="caution">
    <text evidence="5">The sequence shown here is derived from an EMBL/GenBank/DDBJ whole genome shotgun (WGS) entry which is preliminary data.</text>
</comment>
<dbReference type="PROSITE" id="PS01124">
    <property type="entry name" value="HTH_ARAC_FAMILY_2"/>
    <property type="match status" value="1"/>
</dbReference>
<evidence type="ECO:0000313" key="5">
    <source>
        <dbReference type="EMBL" id="MXQ62555.1"/>
    </source>
</evidence>
<dbReference type="PANTHER" id="PTHR43130:SF3">
    <property type="entry name" value="HTH-TYPE TRANSCRIPTIONAL REGULATOR RV1931C"/>
    <property type="match status" value="1"/>
</dbReference>
<evidence type="ECO:0000313" key="6">
    <source>
        <dbReference type="Proteomes" id="UP000431901"/>
    </source>
</evidence>
<dbReference type="InterPro" id="IPR052158">
    <property type="entry name" value="INH-QAR"/>
</dbReference>
<keyword evidence="3" id="KW-0804">Transcription</keyword>
<name>A0A6I4W256_9ACTN</name>
<dbReference type="PROSITE" id="PS00041">
    <property type="entry name" value="HTH_ARAC_FAMILY_1"/>
    <property type="match status" value="1"/>
</dbReference>
<proteinExistence type="predicted"/>
<dbReference type="RefSeq" id="WP_161100848.1">
    <property type="nucleotide sequence ID" value="NZ_JBHLYI010000009.1"/>
</dbReference>
<evidence type="ECO:0000259" key="4">
    <source>
        <dbReference type="PROSITE" id="PS01124"/>
    </source>
</evidence>